<feature type="transmembrane region" description="Helical" evidence="6">
    <location>
        <begin position="182"/>
        <end position="202"/>
    </location>
</feature>
<evidence type="ECO:0000256" key="3">
    <source>
        <dbReference type="ARBA" id="ARBA00022692"/>
    </source>
</evidence>
<comment type="subcellular location">
    <subcellularLocation>
        <location evidence="1">Cell membrane</location>
        <topology evidence="1">Multi-pass membrane protein</topology>
    </subcellularLocation>
</comment>
<keyword evidence="3 6" id="KW-0812">Transmembrane</keyword>
<name>A0ABW1SUH7_9LACO</name>
<dbReference type="Pfam" id="PF03631">
    <property type="entry name" value="Virul_fac_BrkB"/>
    <property type="match status" value="1"/>
</dbReference>
<feature type="transmembrane region" description="Helical" evidence="6">
    <location>
        <begin position="211"/>
        <end position="230"/>
    </location>
</feature>
<evidence type="ECO:0000313" key="7">
    <source>
        <dbReference type="EMBL" id="MFC6207701.1"/>
    </source>
</evidence>
<accession>A0ABW1SUH7</accession>
<feature type="transmembrane region" description="Helical" evidence="6">
    <location>
        <begin position="95"/>
        <end position="114"/>
    </location>
</feature>
<evidence type="ECO:0000256" key="4">
    <source>
        <dbReference type="ARBA" id="ARBA00022989"/>
    </source>
</evidence>
<evidence type="ECO:0000256" key="6">
    <source>
        <dbReference type="SAM" id="Phobius"/>
    </source>
</evidence>
<dbReference type="EMBL" id="JBHSSK010000024">
    <property type="protein sequence ID" value="MFC6207701.1"/>
    <property type="molecule type" value="Genomic_DNA"/>
</dbReference>
<evidence type="ECO:0000313" key="8">
    <source>
        <dbReference type="Proteomes" id="UP001596254"/>
    </source>
</evidence>
<keyword evidence="2" id="KW-1003">Cell membrane</keyword>
<keyword evidence="8" id="KW-1185">Reference proteome</keyword>
<organism evidence="7 8">
    <name type="scientific">Levilactobacillus tongjiangensis</name>
    <dbReference type="NCBI Taxonomy" id="2486023"/>
    <lineage>
        <taxon>Bacteria</taxon>
        <taxon>Bacillati</taxon>
        <taxon>Bacillota</taxon>
        <taxon>Bacilli</taxon>
        <taxon>Lactobacillales</taxon>
        <taxon>Lactobacillaceae</taxon>
        <taxon>Levilactobacillus</taxon>
    </lineage>
</organism>
<dbReference type="PANTHER" id="PTHR30213:SF0">
    <property type="entry name" value="UPF0761 MEMBRANE PROTEIN YIHY"/>
    <property type="match status" value="1"/>
</dbReference>
<evidence type="ECO:0000256" key="2">
    <source>
        <dbReference type="ARBA" id="ARBA00022475"/>
    </source>
</evidence>
<dbReference type="NCBIfam" id="TIGR00765">
    <property type="entry name" value="yihY_not_rbn"/>
    <property type="match status" value="1"/>
</dbReference>
<keyword evidence="4 6" id="KW-1133">Transmembrane helix</keyword>
<protein>
    <submittedName>
        <fullName evidence="7">YihY/virulence factor BrkB family protein</fullName>
    </submittedName>
</protein>
<dbReference type="RefSeq" id="WP_125692261.1">
    <property type="nucleotide sequence ID" value="NZ_JBHSSK010000024.1"/>
</dbReference>
<feature type="transmembrane region" description="Helical" evidence="6">
    <location>
        <begin position="35"/>
        <end position="57"/>
    </location>
</feature>
<dbReference type="InterPro" id="IPR017039">
    <property type="entry name" value="Virul_fac_BrkB"/>
</dbReference>
<reference evidence="8" key="1">
    <citation type="journal article" date="2019" name="Int. J. Syst. Evol. Microbiol.">
        <title>The Global Catalogue of Microorganisms (GCM) 10K type strain sequencing project: providing services to taxonomists for standard genome sequencing and annotation.</title>
        <authorList>
            <consortium name="The Broad Institute Genomics Platform"/>
            <consortium name="The Broad Institute Genome Sequencing Center for Infectious Disease"/>
            <person name="Wu L."/>
            <person name="Ma J."/>
        </authorList>
    </citation>
    <scope>NUCLEOTIDE SEQUENCE [LARGE SCALE GENOMIC DNA]</scope>
    <source>
        <strain evidence="8">CCM 8905</strain>
    </source>
</reference>
<feature type="transmembrane region" description="Helical" evidence="6">
    <location>
        <begin position="135"/>
        <end position="162"/>
    </location>
</feature>
<dbReference type="PIRSF" id="PIRSF035875">
    <property type="entry name" value="RNase_BN"/>
    <property type="match status" value="1"/>
</dbReference>
<evidence type="ECO:0000256" key="5">
    <source>
        <dbReference type="ARBA" id="ARBA00023136"/>
    </source>
</evidence>
<feature type="transmembrane region" description="Helical" evidence="6">
    <location>
        <begin position="250"/>
        <end position="274"/>
    </location>
</feature>
<evidence type="ECO:0000256" key="1">
    <source>
        <dbReference type="ARBA" id="ARBA00004651"/>
    </source>
</evidence>
<sequence length="312" mass="35504">MAIQWRKRATQVTQVIKTISKHYTMANVSDSAVVLAYYTLLSLFPALLVLASLLPYLDIQTDTVLNSIEPLMPERIFDMMEPIIHSFLNNRSGGVLSIGVIISIWSSSRAVAAFQRTVNSAYGVAKNQNGIVNRIVAFFWMVVLIALMFVLMIFFSFGQIVLEQLTPLLHLPTAILDYVNGLKWPLTFFVVFVVLMILFYFVPSAKLKWRFVWPGALVATVGWLLLSQAFSLYVKYFVHNIDSYKTIGTFIFLMFWLDFTGLILMFGAVLNAAIQELIVGAIQEQKSLALPNLLKYRRYRLKKNGVRPKIKK</sequence>
<dbReference type="Proteomes" id="UP001596254">
    <property type="component" value="Unassembled WGS sequence"/>
</dbReference>
<dbReference type="PANTHER" id="PTHR30213">
    <property type="entry name" value="INNER MEMBRANE PROTEIN YHJD"/>
    <property type="match status" value="1"/>
</dbReference>
<keyword evidence="5 6" id="KW-0472">Membrane</keyword>
<gene>
    <name evidence="7" type="ORF">ACFP1G_09495</name>
</gene>
<proteinExistence type="predicted"/>
<comment type="caution">
    <text evidence="7">The sequence shown here is derived from an EMBL/GenBank/DDBJ whole genome shotgun (WGS) entry which is preliminary data.</text>
</comment>